<feature type="compositionally biased region" description="Polar residues" evidence="1">
    <location>
        <begin position="218"/>
        <end position="228"/>
    </location>
</feature>
<evidence type="ECO:0000256" key="1">
    <source>
        <dbReference type="SAM" id="MobiDB-lite"/>
    </source>
</evidence>
<dbReference type="AlphaFoldDB" id="A0A7S1E290"/>
<feature type="compositionally biased region" description="Low complexity" evidence="1">
    <location>
        <begin position="206"/>
        <end position="217"/>
    </location>
</feature>
<evidence type="ECO:0000313" key="2">
    <source>
        <dbReference type="EMBL" id="CAD8963916.1"/>
    </source>
</evidence>
<gene>
    <name evidence="2" type="ORF">HAND00432_LOCUS16493</name>
</gene>
<sequence length="404" mass="41660">MELLTLEERMLCGREDARRRKREAVEHGGGRRGQRVEAWHAKGGGAGAAPPFVQALKDGDGAVVFDFERVLGGTAGGQRMPPPGTTNQDHGKGPGSSLHNMSVAAEALLDLHGPPSPTAAGNLGAGAEREGQGFEGGCYSLQVSGGRKKRDNGSRDEEEEEPLSHAQVPEGGGEGDKGCKGEDEEEPRSQVQMNGAGRPCRSSTCSPRLGPSSRPSSTAMRPTQTSTAGLPGARGWVLPCRERGASDSRSSSRTLMPPAGVARRTERASSTRGLRRTCTMSEPLVQADSAVPILGGGAVLVLGGGGAGADACGRGDSDAGGRGAGGGSSKSNPPSTADAALREKGGKRREAQRLVRGVYGFFNALILALCGDDSYEATEVSLLRSLPGCPRQAGHADYPIDVMG</sequence>
<dbReference type="EMBL" id="HBFX01027276">
    <property type="protein sequence ID" value="CAD8963916.1"/>
    <property type="molecule type" value="Transcribed_RNA"/>
</dbReference>
<organism evidence="2">
    <name type="scientific">Hemiselmis andersenii</name>
    <name type="common">Cryptophyte alga</name>
    <dbReference type="NCBI Taxonomy" id="464988"/>
    <lineage>
        <taxon>Eukaryota</taxon>
        <taxon>Cryptophyceae</taxon>
        <taxon>Cryptomonadales</taxon>
        <taxon>Hemiselmidaceae</taxon>
        <taxon>Hemiselmis</taxon>
    </lineage>
</organism>
<feature type="region of interest" description="Disordered" evidence="1">
    <location>
        <begin position="313"/>
        <end position="347"/>
    </location>
</feature>
<protein>
    <submittedName>
        <fullName evidence="2">Uncharacterized protein</fullName>
    </submittedName>
</protein>
<proteinExistence type="predicted"/>
<accession>A0A7S1E290</accession>
<feature type="region of interest" description="Disordered" evidence="1">
    <location>
        <begin position="111"/>
        <end position="275"/>
    </location>
</feature>
<name>A0A7S1E290_HEMAN</name>
<feature type="region of interest" description="Disordered" evidence="1">
    <location>
        <begin position="73"/>
        <end position="99"/>
    </location>
</feature>
<reference evidence="2" key="1">
    <citation type="submission" date="2021-01" db="EMBL/GenBank/DDBJ databases">
        <authorList>
            <person name="Corre E."/>
            <person name="Pelletier E."/>
            <person name="Niang G."/>
            <person name="Scheremetjew M."/>
            <person name="Finn R."/>
            <person name="Kale V."/>
            <person name="Holt S."/>
            <person name="Cochrane G."/>
            <person name="Meng A."/>
            <person name="Brown T."/>
            <person name="Cohen L."/>
        </authorList>
    </citation>
    <scope>NUCLEOTIDE SEQUENCE</scope>
    <source>
        <strain evidence="2">CCMP644</strain>
    </source>
</reference>